<keyword evidence="2" id="KW-1185">Reference proteome</keyword>
<proteinExistence type="predicted"/>
<dbReference type="AlphaFoldDB" id="A0A7X4K9W2"/>
<gene>
    <name evidence="1" type="ORF">GR702_18755</name>
</gene>
<reference evidence="1 2" key="1">
    <citation type="submission" date="2019-12" db="EMBL/GenBank/DDBJ databases">
        <authorList>
            <person name="Feng G."/>
            <person name="Zhu H."/>
        </authorList>
    </citation>
    <scope>NUCLEOTIDE SEQUENCE [LARGE SCALE GENOMIC DNA]</scope>
    <source>
        <strain evidence="1 2">FGD1</strain>
    </source>
</reference>
<name>A0A7X4K9W2_9SPHN</name>
<dbReference type="EMBL" id="WVTD01000020">
    <property type="protein sequence ID" value="MYL99803.1"/>
    <property type="molecule type" value="Genomic_DNA"/>
</dbReference>
<dbReference type="Proteomes" id="UP000465810">
    <property type="component" value="Unassembled WGS sequence"/>
</dbReference>
<dbReference type="RefSeq" id="WP_160987226.1">
    <property type="nucleotide sequence ID" value="NZ_WVTD01000020.1"/>
</dbReference>
<organism evidence="1 2">
    <name type="scientific">Novosphingobium silvae</name>
    <dbReference type="NCBI Taxonomy" id="2692619"/>
    <lineage>
        <taxon>Bacteria</taxon>
        <taxon>Pseudomonadati</taxon>
        <taxon>Pseudomonadota</taxon>
        <taxon>Alphaproteobacteria</taxon>
        <taxon>Sphingomonadales</taxon>
        <taxon>Sphingomonadaceae</taxon>
        <taxon>Novosphingobium</taxon>
    </lineage>
</organism>
<evidence type="ECO:0000313" key="2">
    <source>
        <dbReference type="Proteomes" id="UP000465810"/>
    </source>
</evidence>
<sequence length="137" mass="14698">MAFECNFDAFRHATWGGEDSLDYLVCVSEDLSQAQFAWSFATAPGGEVRIRLENAEPGAQGVHARYEADMVDPVTGKTVGGSYLIAQIDASTLKALPIAPGETDDVVLYHTLYVTQPGSPKRAECFGSLTIKQGAPD</sequence>
<evidence type="ECO:0000313" key="1">
    <source>
        <dbReference type="EMBL" id="MYL99803.1"/>
    </source>
</evidence>
<accession>A0A7X4K9W2</accession>
<protein>
    <submittedName>
        <fullName evidence="1">Uncharacterized protein</fullName>
    </submittedName>
</protein>
<comment type="caution">
    <text evidence="1">The sequence shown here is derived from an EMBL/GenBank/DDBJ whole genome shotgun (WGS) entry which is preliminary data.</text>
</comment>